<dbReference type="Gramene" id="LPERR02G06980.1">
    <property type="protein sequence ID" value="LPERR02G06980.1"/>
    <property type="gene ID" value="LPERR02G06980"/>
</dbReference>
<feature type="domain" description="Serine aminopeptidase S33" evidence="1">
    <location>
        <begin position="61"/>
        <end position="304"/>
    </location>
</feature>
<protein>
    <recommendedName>
        <fullName evidence="1">Serine aminopeptidase S33 domain-containing protein</fullName>
    </recommendedName>
</protein>
<dbReference type="Gene3D" id="3.40.50.1820">
    <property type="entry name" value="alpha/beta hydrolase"/>
    <property type="match status" value="1"/>
</dbReference>
<dbReference type="SUPFAM" id="SSF53474">
    <property type="entry name" value="alpha/beta-Hydrolases"/>
    <property type="match status" value="1"/>
</dbReference>
<evidence type="ECO:0000259" key="1">
    <source>
        <dbReference type="Pfam" id="PF12146"/>
    </source>
</evidence>
<dbReference type="EnsemblPlants" id="LPERR02G06980.1">
    <property type="protein sequence ID" value="LPERR02G06980.1"/>
    <property type="gene ID" value="LPERR02G06980"/>
</dbReference>
<dbReference type="STRING" id="77586.A0A0D9VDK2"/>
<evidence type="ECO:0000313" key="2">
    <source>
        <dbReference type="EnsemblPlants" id="LPERR02G06980.1"/>
    </source>
</evidence>
<dbReference type="eggNOG" id="KOG1455">
    <property type="taxonomic scope" value="Eukaryota"/>
</dbReference>
<proteinExistence type="predicted"/>
<dbReference type="InterPro" id="IPR051044">
    <property type="entry name" value="MAG_DAG_Lipase"/>
</dbReference>
<dbReference type="PRINTS" id="PR00111">
    <property type="entry name" value="ABHYDROLASE"/>
</dbReference>
<organism evidence="2 3">
    <name type="scientific">Leersia perrieri</name>
    <dbReference type="NCBI Taxonomy" id="77586"/>
    <lineage>
        <taxon>Eukaryota</taxon>
        <taxon>Viridiplantae</taxon>
        <taxon>Streptophyta</taxon>
        <taxon>Embryophyta</taxon>
        <taxon>Tracheophyta</taxon>
        <taxon>Spermatophyta</taxon>
        <taxon>Magnoliopsida</taxon>
        <taxon>Liliopsida</taxon>
        <taxon>Poales</taxon>
        <taxon>Poaceae</taxon>
        <taxon>BOP clade</taxon>
        <taxon>Oryzoideae</taxon>
        <taxon>Oryzeae</taxon>
        <taxon>Oryzinae</taxon>
        <taxon>Leersia</taxon>
    </lineage>
</organism>
<dbReference type="InterPro" id="IPR022742">
    <property type="entry name" value="Hydrolase_4"/>
</dbReference>
<reference evidence="2" key="3">
    <citation type="submission" date="2015-04" db="UniProtKB">
        <authorList>
            <consortium name="EnsemblPlants"/>
        </authorList>
    </citation>
    <scope>IDENTIFICATION</scope>
</reference>
<keyword evidence="3" id="KW-1185">Reference proteome</keyword>
<reference evidence="2 3" key="1">
    <citation type="submission" date="2012-08" db="EMBL/GenBank/DDBJ databases">
        <title>Oryza genome evolution.</title>
        <authorList>
            <person name="Wing R.A."/>
        </authorList>
    </citation>
    <scope>NUCLEOTIDE SEQUENCE</scope>
</reference>
<reference evidence="3" key="2">
    <citation type="submission" date="2013-12" db="EMBL/GenBank/DDBJ databases">
        <authorList>
            <person name="Yu Y."/>
            <person name="Lee S."/>
            <person name="de Baynast K."/>
            <person name="Wissotski M."/>
            <person name="Liu L."/>
            <person name="Talag J."/>
            <person name="Goicoechea J."/>
            <person name="Angelova A."/>
            <person name="Jetty R."/>
            <person name="Kudrna D."/>
            <person name="Golser W."/>
            <person name="Rivera L."/>
            <person name="Zhang J."/>
            <person name="Wing R."/>
        </authorList>
    </citation>
    <scope>NUCLEOTIDE SEQUENCE</scope>
</reference>
<name>A0A0D9VDK2_9ORYZ</name>
<dbReference type="PANTHER" id="PTHR11614">
    <property type="entry name" value="PHOSPHOLIPASE-RELATED"/>
    <property type="match status" value="1"/>
</dbReference>
<dbReference type="Proteomes" id="UP000032180">
    <property type="component" value="Chromosome 2"/>
</dbReference>
<sequence>MAPPPRDPPAPATKYFWGDAPEPDEYYASLGLRHTEAYYQSPHGRLFTHSFHPLTAADDGDVKAIVFMTHGYGSDSSWMFQTMAIAYAQWGYAVFCADLLGHGRSDGIHGYFGDMDTVADASLSFFLSVRKSQPYSHLPAFLLGESMGGAATLLAYLRSPRESQSPQWNGIILSAPLLVFPDGLNPSRIRLFLYGLLFGIADTWAVMPDRKMVGKSIRDPEKLRVIAANPRRYAGPPRVGTMRELARVTAAIRERLGEVTAPFLAVHGTDDGVASPEGSRLLYERAASEDKSLILYDGMYHSLVQGESDENRDRVLADMRAWIDERVRRYGGRAEA</sequence>
<dbReference type="HOGENOM" id="CLU_026209_0_2_1"/>
<dbReference type="InterPro" id="IPR000073">
    <property type="entry name" value="AB_hydrolase_1"/>
</dbReference>
<dbReference type="InterPro" id="IPR029058">
    <property type="entry name" value="AB_hydrolase_fold"/>
</dbReference>
<evidence type="ECO:0000313" key="3">
    <source>
        <dbReference type="Proteomes" id="UP000032180"/>
    </source>
</evidence>
<dbReference type="AlphaFoldDB" id="A0A0D9VDK2"/>
<dbReference type="FunFam" id="3.40.50.1820:FF:000192">
    <property type="entry name" value="Caffeoylshikimate esterase"/>
    <property type="match status" value="1"/>
</dbReference>
<accession>A0A0D9VDK2</accession>
<dbReference type="Pfam" id="PF12146">
    <property type="entry name" value="Hydrolase_4"/>
    <property type="match status" value="1"/>
</dbReference>